<comment type="caution">
    <text evidence="2">The sequence shown here is derived from an EMBL/GenBank/DDBJ whole genome shotgun (WGS) entry which is preliminary data.</text>
</comment>
<evidence type="ECO:0000256" key="1">
    <source>
        <dbReference type="SAM" id="MobiDB-lite"/>
    </source>
</evidence>
<accession>T1BC00</accession>
<reference evidence="2" key="1">
    <citation type="submission" date="2013-08" db="EMBL/GenBank/DDBJ databases">
        <authorList>
            <person name="Mendez C."/>
            <person name="Richter M."/>
            <person name="Ferrer M."/>
            <person name="Sanchez J."/>
        </authorList>
    </citation>
    <scope>NUCLEOTIDE SEQUENCE</scope>
</reference>
<organism evidence="2">
    <name type="scientific">mine drainage metagenome</name>
    <dbReference type="NCBI Taxonomy" id="410659"/>
    <lineage>
        <taxon>unclassified sequences</taxon>
        <taxon>metagenomes</taxon>
        <taxon>ecological metagenomes</taxon>
    </lineage>
</organism>
<reference evidence="2" key="2">
    <citation type="journal article" date="2014" name="ISME J.">
        <title>Microbial stratification in low pH oxic and suboxic macroscopic growths along an acid mine drainage.</title>
        <authorList>
            <person name="Mendez-Garcia C."/>
            <person name="Mesa V."/>
            <person name="Sprenger R.R."/>
            <person name="Richter M."/>
            <person name="Diez M.S."/>
            <person name="Solano J."/>
            <person name="Bargiela R."/>
            <person name="Golyshina O.V."/>
            <person name="Manteca A."/>
            <person name="Ramos J.L."/>
            <person name="Gallego J.R."/>
            <person name="Llorente I."/>
            <person name="Martins Dos Santos V.A."/>
            <person name="Jensen O.N."/>
            <person name="Pelaez A.I."/>
            <person name="Sanchez J."/>
            <person name="Ferrer M."/>
        </authorList>
    </citation>
    <scope>NUCLEOTIDE SEQUENCE</scope>
</reference>
<feature type="non-terminal residue" evidence="2">
    <location>
        <position position="1"/>
    </location>
</feature>
<evidence type="ECO:0000313" key="2">
    <source>
        <dbReference type="EMBL" id="EQD70461.1"/>
    </source>
</evidence>
<sequence length="136" mass="15223">PEGNTAPNWLGDALGDRPQSTQHIEGPRADRFAWEEATEGSEAIRGLVEQTKQWPAFSSLLQDTFNAYYKIEPTLREEHQVAASHKGNRSYVERLLEEDATQQTRAFTQLDELAAAVATLETGKVLSEEIAKNKRP</sequence>
<gene>
    <name evidence="2" type="ORF">B1B_04992</name>
</gene>
<dbReference type="EMBL" id="AUZY01003129">
    <property type="protein sequence ID" value="EQD70461.1"/>
    <property type="molecule type" value="Genomic_DNA"/>
</dbReference>
<protein>
    <submittedName>
        <fullName evidence="2">Uncharacterized protein</fullName>
    </submittedName>
</protein>
<name>T1BC00_9ZZZZ</name>
<feature type="region of interest" description="Disordered" evidence="1">
    <location>
        <begin position="1"/>
        <end position="25"/>
    </location>
</feature>
<proteinExistence type="predicted"/>
<dbReference type="AlphaFoldDB" id="T1BC00"/>